<accession>A0A8X6NLN6</accession>
<reference evidence="1" key="1">
    <citation type="submission" date="2020-08" db="EMBL/GenBank/DDBJ databases">
        <title>Multicomponent nature underlies the extraordinary mechanical properties of spider dragline silk.</title>
        <authorList>
            <person name="Kono N."/>
            <person name="Nakamura H."/>
            <person name="Mori M."/>
            <person name="Yoshida Y."/>
            <person name="Ohtoshi R."/>
            <person name="Malay A.D."/>
            <person name="Moran D.A.P."/>
            <person name="Tomita M."/>
            <person name="Numata K."/>
            <person name="Arakawa K."/>
        </authorList>
    </citation>
    <scope>NUCLEOTIDE SEQUENCE</scope>
</reference>
<comment type="caution">
    <text evidence="1">The sequence shown here is derived from an EMBL/GenBank/DDBJ whole genome shotgun (WGS) entry which is preliminary data.</text>
</comment>
<dbReference type="Proteomes" id="UP000887013">
    <property type="component" value="Unassembled WGS sequence"/>
</dbReference>
<protein>
    <submittedName>
        <fullName evidence="1">Uncharacterized protein</fullName>
    </submittedName>
</protein>
<proteinExistence type="predicted"/>
<evidence type="ECO:0000313" key="2">
    <source>
        <dbReference type="Proteomes" id="UP000887013"/>
    </source>
</evidence>
<dbReference type="EMBL" id="BMAW01105960">
    <property type="protein sequence ID" value="GFT21815.1"/>
    <property type="molecule type" value="Genomic_DNA"/>
</dbReference>
<gene>
    <name evidence="1" type="ORF">NPIL_153381</name>
</gene>
<dbReference type="AlphaFoldDB" id="A0A8X6NLN6"/>
<keyword evidence="2" id="KW-1185">Reference proteome</keyword>
<organism evidence="1 2">
    <name type="scientific">Nephila pilipes</name>
    <name type="common">Giant wood spider</name>
    <name type="synonym">Nephila maculata</name>
    <dbReference type="NCBI Taxonomy" id="299642"/>
    <lineage>
        <taxon>Eukaryota</taxon>
        <taxon>Metazoa</taxon>
        <taxon>Ecdysozoa</taxon>
        <taxon>Arthropoda</taxon>
        <taxon>Chelicerata</taxon>
        <taxon>Arachnida</taxon>
        <taxon>Araneae</taxon>
        <taxon>Araneomorphae</taxon>
        <taxon>Entelegynae</taxon>
        <taxon>Araneoidea</taxon>
        <taxon>Nephilidae</taxon>
        <taxon>Nephila</taxon>
    </lineage>
</organism>
<sequence>MFFPFKPLSYLKCACAIVLKAISNCLLSNIRAIVEADWRFKLCPPINRFLYQAILNHCFPVASILTHQVGSRLNRAITQWKILRRYCDIYRRLQVKSSLLLKYGGVKHWASRRNGAIQRNIDDPKKNFILDQNG</sequence>
<name>A0A8X6NLN6_NEPPI</name>
<evidence type="ECO:0000313" key="1">
    <source>
        <dbReference type="EMBL" id="GFT21815.1"/>
    </source>
</evidence>